<proteinExistence type="predicted"/>
<feature type="compositionally biased region" description="Low complexity" evidence="1">
    <location>
        <begin position="656"/>
        <end position="667"/>
    </location>
</feature>
<gene>
    <name evidence="2" type="ORF">PCOR1329_LOCUS24322</name>
</gene>
<feature type="non-terminal residue" evidence="2">
    <location>
        <position position="692"/>
    </location>
</feature>
<evidence type="ECO:0000313" key="3">
    <source>
        <dbReference type="Proteomes" id="UP001189429"/>
    </source>
</evidence>
<keyword evidence="3" id="KW-1185">Reference proteome</keyword>
<organism evidence="2 3">
    <name type="scientific">Prorocentrum cordatum</name>
    <dbReference type="NCBI Taxonomy" id="2364126"/>
    <lineage>
        <taxon>Eukaryota</taxon>
        <taxon>Sar</taxon>
        <taxon>Alveolata</taxon>
        <taxon>Dinophyceae</taxon>
        <taxon>Prorocentrales</taxon>
        <taxon>Prorocentraceae</taxon>
        <taxon>Prorocentrum</taxon>
    </lineage>
</organism>
<accession>A0ABN9RX43</accession>
<reference evidence="2" key="1">
    <citation type="submission" date="2023-10" db="EMBL/GenBank/DDBJ databases">
        <authorList>
            <person name="Chen Y."/>
            <person name="Shah S."/>
            <person name="Dougan E. K."/>
            <person name="Thang M."/>
            <person name="Chan C."/>
        </authorList>
    </citation>
    <scope>NUCLEOTIDE SEQUENCE [LARGE SCALE GENOMIC DNA]</scope>
</reference>
<evidence type="ECO:0000256" key="1">
    <source>
        <dbReference type="SAM" id="MobiDB-lite"/>
    </source>
</evidence>
<dbReference type="EMBL" id="CAUYUJ010008352">
    <property type="protein sequence ID" value="CAK0823698.1"/>
    <property type="molecule type" value="Genomic_DNA"/>
</dbReference>
<feature type="non-terminal residue" evidence="2">
    <location>
        <position position="1"/>
    </location>
</feature>
<protein>
    <submittedName>
        <fullName evidence="2">Uncharacterized protein</fullName>
    </submittedName>
</protein>
<comment type="caution">
    <text evidence="2">The sequence shown here is derived from an EMBL/GenBank/DDBJ whole genome shotgun (WGS) entry which is preliminary data.</text>
</comment>
<dbReference type="Proteomes" id="UP001189429">
    <property type="component" value="Unassembled WGS sequence"/>
</dbReference>
<feature type="region of interest" description="Disordered" evidence="1">
    <location>
        <begin position="640"/>
        <end position="677"/>
    </location>
</feature>
<evidence type="ECO:0000313" key="2">
    <source>
        <dbReference type="EMBL" id="CAK0823698.1"/>
    </source>
</evidence>
<name>A0ABN9RX43_9DINO</name>
<sequence>ELHSELKAADLRVAVDKSRVLGNSPAVRASIASKLRSLQPLPVRAERNLGVDFSSGLAGGGKATSASRVKAMCKRRQRMSIPRGSKPRRRVLGRMARSALESSVLHGSSVVGINGQELEVLRGAAGRLQDHRMAGKSRTLALLLAPVPRLDTIFRATWLPVKAFLFALWHSWLPKDALNFGLREAHERLVNLEHPWSSIRGPFSALWATPKRVGITATSATSWTWPDGAVINPSDFCPVTIQELVYRAVECWQFAKVADHLDLPEFGNGVILSPLKALLSTKSKLTAQQRGRHLGNQYAGGWEDLAASRVTFTLTGRYLKLSIPALRVRAGGAWRFIRTAFRLSPFALALCSTRCSASMLLSSLLSSMCRALQRRLCVCFRTQLLLLMASTNVGVRPPPPVSLRTLISGGNFGGWWMTGGDGFELSKVKGHVAASDIQHGRATERHRFGNAMADRAAKSAAAHARAPRLGRAQLQARSKVVKTWGGWIGRLSEWLEDCGHPKRHNRGKPRLPRLFVVREPAPSDVASRVLAAQRKLEDGVRKHEFIRIALCEGPTVVGCARCGNFAAVRVAALSQPCPHAATDHAMKVRKRLSKGEFRLGAKVFRVAAQAPLVEDAAAGSYLASQLEACDDCAAADASGRPSRVSHLSGEDAGANSEEGGLEVSSWSSGGGGDSIPAPAVAASASAAHLLEA</sequence>